<dbReference type="EMBL" id="MU970068">
    <property type="protein sequence ID" value="KAK9322957.1"/>
    <property type="molecule type" value="Genomic_DNA"/>
</dbReference>
<evidence type="ECO:0000313" key="1">
    <source>
        <dbReference type="EMBL" id="KAK9322957.1"/>
    </source>
</evidence>
<comment type="caution">
    <text evidence="1">The sequence shown here is derived from an EMBL/GenBank/DDBJ whole genome shotgun (WGS) entry which is preliminary data.</text>
</comment>
<evidence type="ECO:0000313" key="2">
    <source>
        <dbReference type="Proteomes" id="UP001489719"/>
    </source>
</evidence>
<reference evidence="2" key="1">
    <citation type="journal article" date="2024" name="Front. Bioeng. Biotechnol.">
        <title>Genome-scale model development and genomic sequencing of the oleaginous clade Lipomyces.</title>
        <authorList>
            <person name="Czajka J.J."/>
            <person name="Han Y."/>
            <person name="Kim J."/>
            <person name="Mondo S.J."/>
            <person name="Hofstad B.A."/>
            <person name="Robles A."/>
            <person name="Haridas S."/>
            <person name="Riley R."/>
            <person name="LaButti K."/>
            <person name="Pangilinan J."/>
            <person name="Andreopoulos W."/>
            <person name="Lipzen A."/>
            <person name="Yan J."/>
            <person name="Wang M."/>
            <person name="Ng V."/>
            <person name="Grigoriev I.V."/>
            <person name="Spatafora J.W."/>
            <person name="Magnuson J.K."/>
            <person name="Baker S.E."/>
            <person name="Pomraning K.R."/>
        </authorList>
    </citation>
    <scope>NUCLEOTIDE SEQUENCE [LARGE SCALE GENOMIC DNA]</scope>
    <source>
        <strain evidence="2">CBS 10300</strain>
    </source>
</reference>
<gene>
    <name evidence="1" type="ORF">V1517DRAFT_321832</name>
</gene>
<proteinExistence type="predicted"/>
<protein>
    <submittedName>
        <fullName evidence="1">Ribosome recycling factor-domain-containing protein</fullName>
    </submittedName>
</protein>
<organism evidence="1 2">
    <name type="scientific">Lipomyces orientalis</name>
    <dbReference type="NCBI Taxonomy" id="1233043"/>
    <lineage>
        <taxon>Eukaryota</taxon>
        <taxon>Fungi</taxon>
        <taxon>Dikarya</taxon>
        <taxon>Ascomycota</taxon>
        <taxon>Saccharomycotina</taxon>
        <taxon>Lipomycetes</taxon>
        <taxon>Lipomycetales</taxon>
        <taxon>Lipomycetaceae</taxon>
        <taxon>Lipomyces</taxon>
    </lineage>
</organism>
<keyword evidence="2" id="KW-1185">Reference proteome</keyword>
<sequence length="266" mass="29206">MSVRAAVSGIRSTLGGRVVVGTVSAGQLTGYKRTSFRQQVYISHVRQFSITPTAQKKTAVKKSSSKEDPEQDIEVAIYDPQSFKSSCDEILAHLKSQVQEVRMGKADLRTLSSLKVQVGKQKIVLDKLAQVSMRGGRHIVVSVYDPETVKAVSAGILAANLNMNPQVDPSNPQTLLIPVPPPTRESREATVKSIKTLIESAQKSVHTRSVHQERTKAMAAVKLMKQASYSKDMTTKLESQIEKINKEYLGKLSKMQDDAAQAVMRS</sequence>
<dbReference type="Proteomes" id="UP001489719">
    <property type="component" value="Unassembled WGS sequence"/>
</dbReference>
<accession>A0ACC3TQR3</accession>
<name>A0ACC3TQR3_9ASCO</name>